<dbReference type="Pfam" id="PF12833">
    <property type="entry name" value="HTH_18"/>
    <property type="match status" value="1"/>
</dbReference>
<gene>
    <name evidence="5" type="ORF">J2S42_004222</name>
</gene>
<dbReference type="GO" id="GO:0003700">
    <property type="term" value="F:DNA-binding transcription factor activity"/>
    <property type="evidence" value="ECO:0007669"/>
    <property type="project" value="InterPro"/>
</dbReference>
<keyword evidence="3" id="KW-0804">Transcription</keyword>
<evidence type="ECO:0000256" key="1">
    <source>
        <dbReference type="ARBA" id="ARBA00023015"/>
    </source>
</evidence>
<dbReference type="PROSITE" id="PS00041">
    <property type="entry name" value="HTH_ARAC_FAMILY_1"/>
    <property type="match status" value="1"/>
</dbReference>
<dbReference type="InterPro" id="IPR018062">
    <property type="entry name" value="HTH_AraC-typ_CS"/>
</dbReference>
<keyword evidence="6" id="KW-1185">Reference proteome</keyword>
<reference evidence="5 6" key="1">
    <citation type="submission" date="2023-07" db="EMBL/GenBank/DDBJ databases">
        <title>Sequencing the genomes of 1000 actinobacteria strains.</title>
        <authorList>
            <person name="Klenk H.-P."/>
        </authorList>
    </citation>
    <scope>NUCLEOTIDE SEQUENCE [LARGE SCALE GENOMIC DNA]</scope>
    <source>
        <strain evidence="5 6">DSM 44709</strain>
    </source>
</reference>
<dbReference type="EMBL" id="JAUSUZ010000001">
    <property type="protein sequence ID" value="MDQ0367553.1"/>
    <property type="molecule type" value="Genomic_DNA"/>
</dbReference>
<dbReference type="AlphaFoldDB" id="A0AAE3W0R9"/>
<feature type="domain" description="HTH araC/xylS-type" evidence="4">
    <location>
        <begin position="179"/>
        <end position="277"/>
    </location>
</feature>
<evidence type="ECO:0000313" key="6">
    <source>
        <dbReference type="Proteomes" id="UP001240236"/>
    </source>
</evidence>
<dbReference type="InterPro" id="IPR052158">
    <property type="entry name" value="INH-QAR"/>
</dbReference>
<name>A0AAE3W0R9_9ACTN</name>
<evidence type="ECO:0000259" key="4">
    <source>
        <dbReference type="PROSITE" id="PS01124"/>
    </source>
</evidence>
<dbReference type="SUPFAM" id="SSF46689">
    <property type="entry name" value="Homeodomain-like"/>
    <property type="match status" value="2"/>
</dbReference>
<dbReference type="Pfam" id="PF01965">
    <property type="entry name" value="DJ-1_PfpI"/>
    <property type="match status" value="1"/>
</dbReference>
<dbReference type="SUPFAM" id="SSF52317">
    <property type="entry name" value="Class I glutamine amidotransferase-like"/>
    <property type="match status" value="1"/>
</dbReference>
<evidence type="ECO:0000256" key="2">
    <source>
        <dbReference type="ARBA" id="ARBA00023125"/>
    </source>
</evidence>
<accession>A0AAE3W0R9</accession>
<dbReference type="RefSeq" id="WP_307241660.1">
    <property type="nucleotide sequence ID" value="NZ_JAUSUZ010000001.1"/>
</dbReference>
<dbReference type="Proteomes" id="UP001240236">
    <property type="component" value="Unassembled WGS sequence"/>
</dbReference>
<dbReference type="InterPro" id="IPR002818">
    <property type="entry name" value="DJ-1/PfpI"/>
</dbReference>
<dbReference type="InterPro" id="IPR009057">
    <property type="entry name" value="Homeodomain-like_sf"/>
</dbReference>
<dbReference type="PROSITE" id="PS01124">
    <property type="entry name" value="HTH_ARAC_FAMILY_2"/>
    <property type="match status" value="1"/>
</dbReference>
<organism evidence="5 6">
    <name type="scientific">Catenuloplanes indicus</name>
    <dbReference type="NCBI Taxonomy" id="137267"/>
    <lineage>
        <taxon>Bacteria</taxon>
        <taxon>Bacillati</taxon>
        <taxon>Actinomycetota</taxon>
        <taxon>Actinomycetes</taxon>
        <taxon>Micromonosporales</taxon>
        <taxon>Micromonosporaceae</taxon>
        <taxon>Catenuloplanes</taxon>
    </lineage>
</organism>
<dbReference type="InterPro" id="IPR018060">
    <property type="entry name" value="HTH_AraC"/>
</dbReference>
<proteinExistence type="predicted"/>
<keyword evidence="1" id="KW-0805">Transcription regulation</keyword>
<dbReference type="SMART" id="SM00342">
    <property type="entry name" value="HTH_ARAC"/>
    <property type="match status" value="1"/>
</dbReference>
<dbReference type="Gene3D" id="3.40.50.880">
    <property type="match status" value="1"/>
</dbReference>
<sequence>MHTKDVAIIAMPRYFPLDVTLPQYVLSRHPGYRVTVHEGDVSAAEFADVVVVPGFADPHLPIPDDHLAVVRAAHERGARILAVCTGTFALAAAGLLDGRRATTHWRYLAALRSLYPAVTVLDVAAVDDGTVVTSAGAAAETDVCLHLIRTDFGAVDADRVAREVLPAGSPAPESRSGLADTREWLIEHLASPVTVQRMADHAHLSRRTFIRHFERETGTSPMRWLITQRVIAARRLLETTDWPVDRIAHATGFGTAANLRTTFARDLDTTPTAYRRSRAV</sequence>
<dbReference type="Gene3D" id="1.10.10.60">
    <property type="entry name" value="Homeodomain-like"/>
    <property type="match status" value="1"/>
</dbReference>
<evidence type="ECO:0000256" key="3">
    <source>
        <dbReference type="ARBA" id="ARBA00023163"/>
    </source>
</evidence>
<protein>
    <submittedName>
        <fullName evidence="5">Transcriptional regulator GlxA family with amidase domain</fullName>
    </submittedName>
</protein>
<evidence type="ECO:0000313" key="5">
    <source>
        <dbReference type="EMBL" id="MDQ0367553.1"/>
    </source>
</evidence>
<dbReference type="PANTHER" id="PTHR43130">
    <property type="entry name" value="ARAC-FAMILY TRANSCRIPTIONAL REGULATOR"/>
    <property type="match status" value="1"/>
</dbReference>
<comment type="caution">
    <text evidence="5">The sequence shown here is derived from an EMBL/GenBank/DDBJ whole genome shotgun (WGS) entry which is preliminary data.</text>
</comment>
<dbReference type="PANTHER" id="PTHR43130:SF3">
    <property type="entry name" value="HTH-TYPE TRANSCRIPTIONAL REGULATOR RV1931C"/>
    <property type="match status" value="1"/>
</dbReference>
<dbReference type="GO" id="GO:0043565">
    <property type="term" value="F:sequence-specific DNA binding"/>
    <property type="evidence" value="ECO:0007669"/>
    <property type="project" value="InterPro"/>
</dbReference>
<dbReference type="InterPro" id="IPR029062">
    <property type="entry name" value="Class_I_gatase-like"/>
</dbReference>
<keyword evidence="2" id="KW-0238">DNA-binding</keyword>